<keyword evidence="4" id="KW-1185">Reference proteome</keyword>
<dbReference type="Gene3D" id="1.20.5.900">
    <property type="entry name" value="transmembrane domain of human cd4"/>
    <property type="match status" value="1"/>
</dbReference>
<reference evidence="3 4" key="1">
    <citation type="journal article" date="2018" name="Biotechnol. Biofuels">
        <title>Integrative visual omics of the white-rot fungus Polyporus brumalis exposes the biotechnological potential of its oxidative enzymes for delignifying raw plant biomass.</title>
        <authorList>
            <person name="Miyauchi S."/>
            <person name="Rancon A."/>
            <person name="Drula E."/>
            <person name="Hage H."/>
            <person name="Chaduli D."/>
            <person name="Favel A."/>
            <person name="Grisel S."/>
            <person name="Henrissat B."/>
            <person name="Herpoel-Gimbert I."/>
            <person name="Ruiz-Duenas F.J."/>
            <person name="Chevret D."/>
            <person name="Hainaut M."/>
            <person name="Lin J."/>
            <person name="Wang M."/>
            <person name="Pangilinan J."/>
            <person name="Lipzen A."/>
            <person name="Lesage-Meessen L."/>
            <person name="Navarro D."/>
            <person name="Riley R."/>
            <person name="Grigoriev I.V."/>
            <person name="Zhou S."/>
            <person name="Raouche S."/>
            <person name="Rosso M.N."/>
        </authorList>
    </citation>
    <scope>NUCLEOTIDE SEQUENCE [LARGE SCALE GENOMIC DNA]</scope>
    <source>
        <strain evidence="3 4">BRFM 1820</strain>
    </source>
</reference>
<keyword evidence="2" id="KW-0472">Membrane</keyword>
<dbReference type="Gene3D" id="2.60.120.260">
    <property type="entry name" value="Galactose-binding domain-like"/>
    <property type="match status" value="1"/>
</dbReference>
<feature type="region of interest" description="Disordered" evidence="1">
    <location>
        <begin position="144"/>
        <end position="166"/>
    </location>
</feature>
<keyword evidence="2" id="KW-1133">Transmembrane helix</keyword>
<dbReference type="EMBL" id="KZ857416">
    <property type="protein sequence ID" value="RDX47801.1"/>
    <property type="molecule type" value="Genomic_DNA"/>
</dbReference>
<feature type="region of interest" description="Disordered" evidence="1">
    <location>
        <begin position="234"/>
        <end position="283"/>
    </location>
</feature>
<dbReference type="OrthoDB" id="2757989at2759"/>
<evidence type="ECO:0000256" key="2">
    <source>
        <dbReference type="SAM" id="Phobius"/>
    </source>
</evidence>
<protein>
    <submittedName>
        <fullName evidence="3">Uncharacterized protein</fullName>
    </submittedName>
</protein>
<dbReference type="Proteomes" id="UP000256964">
    <property type="component" value="Unassembled WGS sequence"/>
</dbReference>
<name>A0A371D5K0_9APHY</name>
<evidence type="ECO:0000256" key="1">
    <source>
        <dbReference type="SAM" id="MobiDB-lite"/>
    </source>
</evidence>
<dbReference type="STRING" id="139420.A0A371D5K0"/>
<dbReference type="AlphaFoldDB" id="A0A371D5K0"/>
<evidence type="ECO:0000313" key="4">
    <source>
        <dbReference type="Proteomes" id="UP000256964"/>
    </source>
</evidence>
<sequence>MSATLIIDDDDPAVQYNPAWALAGGPGYGQAYNLTLHRATEVGQSVTVVFRGTGIQVVTMRQPSSLAGYPVTSYYLNGTYITDVDTPFVADGGPSQANVTVFAKRDLTFGTHTLNIVNVNGTRPSTFWLDYFLVDISPTAPVGTTSSASSSTSSSSGTSPASSATPLSRHIPAIVGGVAGALLVIVAVVLVCLWRRRHRRARREKMMRANVQPYVPVVRFVSQYRASLHSLDKVPPSLAAGTQSPSVSTSDVRTSASEPARGPRERTGGNHLFSQTPRSKPERGIGLAYTPSDADVPPSPALLRQTHLPGQTSPMTAAATVPQSPASGLVLPDELGRALSDAPPEVRSSVMSFVHTLFLQGGQRPLAGGGVTGEVDSGVRMYDEEYVPPPQYTTR</sequence>
<gene>
    <name evidence="3" type="ORF">OH76DRAFT_717971</name>
</gene>
<feature type="compositionally biased region" description="Polar residues" evidence="1">
    <location>
        <begin position="240"/>
        <end position="257"/>
    </location>
</feature>
<accession>A0A371D5K0</accession>
<proteinExistence type="predicted"/>
<feature type="transmembrane region" description="Helical" evidence="2">
    <location>
        <begin position="171"/>
        <end position="194"/>
    </location>
</feature>
<evidence type="ECO:0000313" key="3">
    <source>
        <dbReference type="EMBL" id="RDX47801.1"/>
    </source>
</evidence>
<keyword evidence="2" id="KW-0812">Transmembrane</keyword>
<organism evidence="3 4">
    <name type="scientific">Lentinus brumalis</name>
    <dbReference type="NCBI Taxonomy" id="2498619"/>
    <lineage>
        <taxon>Eukaryota</taxon>
        <taxon>Fungi</taxon>
        <taxon>Dikarya</taxon>
        <taxon>Basidiomycota</taxon>
        <taxon>Agaricomycotina</taxon>
        <taxon>Agaricomycetes</taxon>
        <taxon>Polyporales</taxon>
        <taxon>Polyporaceae</taxon>
        <taxon>Lentinus</taxon>
    </lineage>
</organism>